<proteinExistence type="predicted"/>
<sequence>MSDHQLHGRLPGIQLGRAFAALAVFYFHTHLALKYFDPAGLYTWRFLADRGAAGVDLFFAISGFIVCYVSKAPGYTPTSFLAKRFFRIYPLNALATLVMIVLFSRSIGAPPHEIEFGRVLKSLLIIPQQTPMNAVGWTLEYEVIFYIVSAILIPIGGVRLLLLWCIAAAAIGTEIAPQPPQISRFGDDHYADFAAGVFAYMTVSRLQPSWRSSLALLTLAIWVYAFGLPLSSWMTPVACWLAVAGLALLPAAPRLGVKLGDISYGLYIWHWPLFLILPWLALRKQLDPGTGEMWRWILLALLLAIASASWMCFERPINRWAARWLAQRSRTSGVVAGGQRPDAVT</sequence>
<feature type="transmembrane region" description="Helical" evidence="1">
    <location>
        <begin position="233"/>
        <end position="252"/>
    </location>
</feature>
<dbReference type="GO" id="GO:0016020">
    <property type="term" value="C:membrane"/>
    <property type="evidence" value="ECO:0007669"/>
    <property type="project" value="TreeGrafter"/>
</dbReference>
<dbReference type="RefSeq" id="WP_257180046.1">
    <property type="nucleotide sequence ID" value="NZ_CP028989.1"/>
</dbReference>
<keyword evidence="1" id="KW-0472">Membrane</keyword>
<dbReference type="GO" id="GO:0000271">
    <property type="term" value="P:polysaccharide biosynthetic process"/>
    <property type="evidence" value="ECO:0007669"/>
    <property type="project" value="TreeGrafter"/>
</dbReference>
<feature type="transmembrane region" description="Helical" evidence="1">
    <location>
        <begin position="51"/>
        <end position="69"/>
    </location>
</feature>
<dbReference type="InterPro" id="IPR050879">
    <property type="entry name" value="Acyltransferase_3"/>
</dbReference>
<feature type="transmembrane region" description="Helical" evidence="1">
    <location>
        <begin position="89"/>
        <end position="108"/>
    </location>
</feature>
<dbReference type="PANTHER" id="PTHR23028">
    <property type="entry name" value="ACETYLTRANSFERASE"/>
    <property type="match status" value="1"/>
</dbReference>
<feature type="transmembrane region" description="Helical" evidence="1">
    <location>
        <begin position="210"/>
        <end position="227"/>
    </location>
</feature>
<evidence type="ECO:0000313" key="3">
    <source>
        <dbReference type="EMBL" id="UUO67666.1"/>
    </source>
</evidence>
<evidence type="ECO:0000259" key="2">
    <source>
        <dbReference type="Pfam" id="PF01757"/>
    </source>
</evidence>
<feature type="transmembrane region" description="Helical" evidence="1">
    <location>
        <begin position="12"/>
        <end position="31"/>
    </location>
</feature>
<dbReference type="InterPro" id="IPR002656">
    <property type="entry name" value="Acyl_transf_3_dom"/>
</dbReference>
<dbReference type="GO" id="GO:0016747">
    <property type="term" value="F:acyltransferase activity, transferring groups other than amino-acyl groups"/>
    <property type="evidence" value="ECO:0007669"/>
    <property type="project" value="InterPro"/>
</dbReference>
<feature type="transmembrane region" description="Helical" evidence="1">
    <location>
        <begin position="143"/>
        <end position="171"/>
    </location>
</feature>
<protein>
    <recommendedName>
        <fullName evidence="2">Acyltransferase 3 domain-containing protein</fullName>
    </recommendedName>
</protein>
<dbReference type="EMBL" id="CP028989">
    <property type="protein sequence ID" value="UUO67666.1"/>
    <property type="molecule type" value="Genomic_DNA"/>
</dbReference>
<reference evidence="3" key="1">
    <citation type="submission" date="2018-04" db="EMBL/GenBank/DDBJ databases">
        <title>Genomes of Endosymbiotic and Endophytic Bradyrhizobium Publication status.</title>
        <authorList>
            <person name="Guha S."/>
            <person name="Jorrin B."/>
            <person name="Sarkar M."/>
            <person name="Poole P.S."/>
            <person name="DasGupta M."/>
        </authorList>
    </citation>
    <scope>NUCLEOTIDE SEQUENCE</scope>
    <source>
        <strain evidence="3">WBOS16</strain>
    </source>
</reference>
<feature type="transmembrane region" description="Helical" evidence="1">
    <location>
        <begin position="264"/>
        <end position="281"/>
    </location>
</feature>
<feature type="transmembrane region" description="Helical" evidence="1">
    <location>
        <begin position="293"/>
        <end position="313"/>
    </location>
</feature>
<gene>
    <name evidence="3" type="ORF">DCM83_22275</name>
</gene>
<dbReference type="AlphaFoldDB" id="A0AAE9SW68"/>
<dbReference type="PANTHER" id="PTHR23028:SF131">
    <property type="entry name" value="BLR2367 PROTEIN"/>
    <property type="match status" value="1"/>
</dbReference>
<feature type="domain" description="Acyltransferase 3" evidence="2">
    <location>
        <begin position="12"/>
        <end position="308"/>
    </location>
</feature>
<organism evidence="3 4">
    <name type="scientific">Bradyrhizobium betae</name>
    <dbReference type="NCBI Taxonomy" id="244734"/>
    <lineage>
        <taxon>Bacteria</taxon>
        <taxon>Pseudomonadati</taxon>
        <taxon>Pseudomonadota</taxon>
        <taxon>Alphaproteobacteria</taxon>
        <taxon>Hyphomicrobiales</taxon>
        <taxon>Nitrobacteraceae</taxon>
        <taxon>Bradyrhizobium</taxon>
    </lineage>
</organism>
<accession>A0AAE9SW68</accession>
<name>A0AAE9SW68_9BRAD</name>
<dbReference type="Proteomes" id="UP001058872">
    <property type="component" value="Chromosome"/>
</dbReference>
<keyword evidence="1" id="KW-0812">Transmembrane</keyword>
<dbReference type="Pfam" id="PF01757">
    <property type="entry name" value="Acyl_transf_3"/>
    <property type="match status" value="1"/>
</dbReference>
<keyword evidence="1" id="KW-1133">Transmembrane helix</keyword>
<evidence type="ECO:0000313" key="4">
    <source>
        <dbReference type="Proteomes" id="UP001058872"/>
    </source>
</evidence>
<evidence type="ECO:0000256" key="1">
    <source>
        <dbReference type="SAM" id="Phobius"/>
    </source>
</evidence>